<sequence length="107" mass="11758">MEWGLLAIVLVLAGFWLNSMKCNDIAVTAARRAAHLSGVQLLDDTVALDKVRVVRDGSGWVSLRRIYRFEFSDTGDNRRGGVVVLRNATVETVNLGNVWAVTPTTVD</sequence>
<dbReference type="InterPro" id="IPR021732">
    <property type="entry name" value="DUF3301"/>
</dbReference>
<evidence type="ECO:0000313" key="1">
    <source>
        <dbReference type="EMBL" id="OIQ65928.1"/>
    </source>
</evidence>
<evidence type="ECO:0008006" key="2">
    <source>
        <dbReference type="Google" id="ProtNLM"/>
    </source>
</evidence>
<dbReference type="Pfam" id="PF11743">
    <property type="entry name" value="DUF3301"/>
    <property type="match status" value="1"/>
</dbReference>
<organism evidence="1">
    <name type="scientific">mine drainage metagenome</name>
    <dbReference type="NCBI Taxonomy" id="410659"/>
    <lineage>
        <taxon>unclassified sequences</taxon>
        <taxon>metagenomes</taxon>
        <taxon>ecological metagenomes</taxon>
    </lineage>
</organism>
<protein>
    <recommendedName>
        <fullName evidence="2">DUF3301 domain-containing protein</fullName>
    </recommendedName>
</protein>
<proteinExistence type="predicted"/>
<dbReference type="EMBL" id="MLJW01006954">
    <property type="protein sequence ID" value="OIQ65928.1"/>
    <property type="molecule type" value="Genomic_DNA"/>
</dbReference>
<accession>A0A1J5P5C0</accession>
<comment type="caution">
    <text evidence="1">The sequence shown here is derived from an EMBL/GenBank/DDBJ whole genome shotgun (WGS) entry which is preliminary data.</text>
</comment>
<dbReference type="AlphaFoldDB" id="A0A1J5P5C0"/>
<name>A0A1J5P5C0_9ZZZZ</name>
<gene>
    <name evidence="1" type="ORF">GALL_525080</name>
</gene>
<reference evidence="1" key="1">
    <citation type="submission" date="2016-10" db="EMBL/GenBank/DDBJ databases">
        <title>Sequence of Gallionella enrichment culture.</title>
        <authorList>
            <person name="Poehlein A."/>
            <person name="Muehling M."/>
            <person name="Daniel R."/>
        </authorList>
    </citation>
    <scope>NUCLEOTIDE SEQUENCE</scope>
</reference>